<evidence type="ECO:0000259" key="3">
    <source>
        <dbReference type="PROSITE" id="PS50937"/>
    </source>
</evidence>
<dbReference type="PANTHER" id="PTHR30204:SF93">
    <property type="entry name" value="HTH MERR-TYPE DOMAIN-CONTAINING PROTEIN"/>
    <property type="match status" value="1"/>
</dbReference>
<evidence type="ECO:0000313" key="5">
    <source>
        <dbReference type="Proteomes" id="UP000695264"/>
    </source>
</evidence>
<sequence>MGGPAGEPGGSAPDGEAAGRPAGEPGGPPSAGAGASALREYRVEDLAAEAGLPVRTLRFYRERKLLPPPRREGRIAWYNEHHLARLRTIAALLDRGHTLHGIADLIGAFESGRGVGELLGLPGSSEVRWSEETPVRLSPEELADHFEGQVTTENLQASLDLGYVALDGDAVVHVSRRLLEASGALVDEGVPLAAVLAAARRVRVHADALAEVITGLLRTHVLGGLLDHRDGEQPLSPAELGRIREAVERLRPIAEVVMDAELAMAMERRISAALDGRRGEHGGGTREPPPAEGVSPPPGRS</sequence>
<comment type="caution">
    <text evidence="4">The sequence shown here is derived from an EMBL/GenBank/DDBJ whole genome shotgun (WGS) entry which is preliminary data.</text>
</comment>
<feature type="compositionally biased region" description="Pro residues" evidence="2">
    <location>
        <begin position="287"/>
        <end position="301"/>
    </location>
</feature>
<dbReference type="Pfam" id="PF13411">
    <property type="entry name" value="MerR_1"/>
    <property type="match status" value="1"/>
</dbReference>
<feature type="region of interest" description="Disordered" evidence="2">
    <location>
        <begin position="1"/>
        <end position="35"/>
    </location>
</feature>
<feature type="compositionally biased region" description="Basic and acidic residues" evidence="2">
    <location>
        <begin position="273"/>
        <end position="284"/>
    </location>
</feature>
<dbReference type="InterPro" id="IPR009061">
    <property type="entry name" value="DNA-bd_dom_put_sf"/>
</dbReference>
<evidence type="ECO:0000256" key="1">
    <source>
        <dbReference type="ARBA" id="ARBA00023125"/>
    </source>
</evidence>
<dbReference type="SUPFAM" id="SSF46955">
    <property type="entry name" value="Putative DNA-binding domain"/>
    <property type="match status" value="1"/>
</dbReference>
<dbReference type="PANTHER" id="PTHR30204">
    <property type="entry name" value="REDOX-CYCLING DRUG-SENSING TRANSCRIPTIONAL ACTIVATOR SOXR"/>
    <property type="match status" value="1"/>
</dbReference>
<feature type="domain" description="HTH merR-type" evidence="3">
    <location>
        <begin position="40"/>
        <end position="108"/>
    </location>
</feature>
<organism evidence="4 5">
    <name type="scientific">Streptomyces zingiberis</name>
    <dbReference type="NCBI Taxonomy" id="2053010"/>
    <lineage>
        <taxon>Bacteria</taxon>
        <taxon>Bacillati</taxon>
        <taxon>Actinomycetota</taxon>
        <taxon>Actinomycetes</taxon>
        <taxon>Kitasatosporales</taxon>
        <taxon>Streptomycetaceae</taxon>
        <taxon>Streptomyces</taxon>
    </lineage>
</organism>
<dbReference type="Gene3D" id="1.10.1660.10">
    <property type="match status" value="1"/>
</dbReference>
<accession>A0ABX1BPZ8</accession>
<reference evidence="4 5" key="1">
    <citation type="submission" date="2020-03" db="EMBL/GenBank/DDBJ databases">
        <title>WGS of actinomycetes isolated from Thailand.</title>
        <authorList>
            <person name="Thawai C."/>
        </authorList>
    </citation>
    <scope>NUCLEOTIDE SEQUENCE [LARGE SCALE GENOMIC DNA]</scope>
    <source>
        <strain evidence="4 5">PLAI 1-29</strain>
    </source>
</reference>
<keyword evidence="1" id="KW-0238">DNA-binding</keyword>
<dbReference type="SMART" id="SM00422">
    <property type="entry name" value="HTH_MERR"/>
    <property type="match status" value="1"/>
</dbReference>
<protein>
    <submittedName>
        <fullName evidence="4">MerR family transcriptional regulator</fullName>
    </submittedName>
</protein>
<dbReference type="InterPro" id="IPR000551">
    <property type="entry name" value="MerR-type_HTH_dom"/>
</dbReference>
<dbReference type="Proteomes" id="UP000695264">
    <property type="component" value="Unassembled WGS sequence"/>
</dbReference>
<name>A0ABX1BPZ8_9ACTN</name>
<dbReference type="EMBL" id="JAATEN010000003">
    <property type="protein sequence ID" value="NJP99795.1"/>
    <property type="molecule type" value="Genomic_DNA"/>
</dbReference>
<feature type="compositionally biased region" description="Low complexity" evidence="2">
    <location>
        <begin position="10"/>
        <end position="23"/>
    </location>
</feature>
<proteinExistence type="predicted"/>
<dbReference type="InterPro" id="IPR047057">
    <property type="entry name" value="MerR_fam"/>
</dbReference>
<evidence type="ECO:0000256" key="2">
    <source>
        <dbReference type="SAM" id="MobiDB-lite"/>
    </source>
</evidence>
<dbReference type="PROSITE" id="PS50937">
    <property type="entry name" value="HTH_MERR_2"/>
    <property type="match status" value="1"/>
</dbReference>
<gene>
    <name evidence="4" type="ORF">HCK00_04365</name>
</gene>
<keyword evidence="5" id="KW-1185">Reference proteome</keyword>
<feature type="region of interest" description="Disordered" evidence="2">
    <location>
        <begin position="273"/>
        <end position="301"/>
    </location>
</feature>
<evidence type="ECO:0000313" key="4">
    <source>
        <dbReference type="EMBL" id="NJP99795.1"/>
    </source>
</evidence>